<organism evidence="2 3">
    <name type="scientific">Dorcoceras hygrometricum</name>
    <dbReference type="NCBI Taxonomy" id="472368"/>
    <lineage>
        <taxon>Eukaryota</taxon>
        <taxon>Viridiplantae</taxon>
        <taxon>Streptophyta</taxon>
        <taxon>Embryophyta</taxon>
        <taxon>Tracheophyta</taxon>
        <taxon>Spermatophyta</taxon>
        <taxon>Magnoliopsida</taxon>
        <taxon>eudicotyledons</taxon>
        <taxon>Gunneridae</taxon>
        <taxon>Pentapetalae</taxon>
        <taxon>asterids</taxon>
        <taxon>lamiids</taxon>
        <taxon>Lamiales</taxon>
        <taxon>Gesneriaceae</taxon>
        <taxon>Didymocarpoideae</taxon>
        <taxon>Trichosporeae</taxon>
        <taxon>Loxocarpinae</taxon>
        <taxon>Dorcoceras</taxon>
    </lineage>
</organism>
<proteinExistence type="predicted"/>
<evidence type="ECO:0000313" key="2">
    <source>
        <dbReference type="EMBL" id="KZV48133.1"/>
    </source>
</evidence>
<sequence>MASPMLIDQQLVQTRPTTDLQKRKSHRPAWRTAQMKNLPTYRGQIRDQLVKVKPSGQVVREQIKEGGTLSIKLKSDCKREKEKRALNSSMKQPARRQEQLDANFNGDKLERWLRHAQLAGWCAVVFLGALAAAGRRKRFYDLVPRVTGPTDWDDFPMMTTEHEAFGCAEEMRTKSALEQRNSNPILEHQAPIGSAPDATSPIHSSSEKENNEDTSALAIVHYTQARADTIEAEDTT</sequence>
<dbReference type="EMBL" id="KQ994486">
    <property type="protein sequence ID" value="KZV48133.1"/>
    <property type="molecule type" value="Genomic_DNA"/>
</dbReference>
<feature type="region of interest" description="Disordered" evidence="1">
    <location>
        <begin position="187"/>
        <end position="219"/>
    </location>
</feature>
<dbReference type="Proteomes" id="UP000250235">
    <property type="component" value="Unassembled WGS sequence"/>
</dbReference>
<gene>
    <name evidence="2" type="ORF">F511_21142</name>
</gene>
<keyword evidence="3" id="KW-1185">Reference proteome</keyword>
<protein>
    <submittedName>
        <fullName evidence="2">Uncharacterized protein</fullName>
    </submittedName>
</protein>
<accession>A0A2Z7CMZ9</accession>
<name>A0A2Z7CMZ9_9LAMI</name>
<dbReference type="AlphaFoldDB" id="A0A2Z7CMZ9"/>
<evidence type="ECO:0000313" key="3">
    <source>
        <dbReference type="Proteomes" id="UP000250235"/>
    </source>
</evidence>
<reference evidence="2 3" key="1">
    <citation type="journal article" date="2015" name="Proc. Natl. Acad. Sci. U.S.A.">
        <title>The resurrection genome of Boea hygrometrica: A blueprint for survival of dehydration.</title>
        <authorList>
            <person name="Xiao L."/>
            <person name="Yang G."/>
            <person name="Zhang L."/>
            <person name="Yang X."/>
            <person name="Zhao S."/>
            <person name="Ji Z."/>
            <person name="Zhou Q."/>
            <person name="Hu M."/>
            <person name="Wang Y."/>
            <person name="Chen M."/>
            <person name="Xu Y."/>
            <person name="Jin H."/>
            <person name="Xiao X."/>
            <person name="Hu G."/>
            <person name="Bao F."/>
            <person name="Hu Y."/>
            <person name="Wan P."/>
            <person name="Li L."/>
            <person name="Deng X."/>
            <person name="Kuang T."/>
            <person name="Xiang C."/>
            <person name="Zhu J.K."/>
            <person name="Oliver M.J."/>
            <person name="He Y."/>
        </authorList>
    </citation>
    <scope>NUCLEOTIDE SEQUENCE [LARGE SCALE GENOMIC DNA]</scope>
    <source>
        <strain evidence="3">cv. XS01</strain>
    </source>
</reference>
<evidence type="ECO:0000256" key="1">
    <source>
        <dbReference type="SAM" id="MobiDB-lite"/>
    </source>
</evidence>